<feature type="signal peptide" evidence="2">
    <location>
        <begin position="1"/>
        <end position="18"/>
    </location>
</feature>
<evidence type="ECO:0000313" key="5">
    <source>
        <dbReference type="Proteomes" id="UP000182034"/>
    </source>
</evidence>
<dbReference type="InterPro" id="IPR055015">
    <property type="entry name" value="GCX_COOH"/>
</dbReference>
<dbReference type="NCBIfam" id="TIGR04183">
    <property type="entry name" value="Por_Secre_tail"/>
    <property type="match status" value="1"/>
</dbReference>
<protein>
    <submittedName>
        <fullName evidence="4">Por secretion system C-terminal sorting domain-containing protein</fullName>
    </submittedName>
</protein>
<organism evidence="4 5">
    <name type="scientific">Chryseobacterium limigenitum</name>
    <dbReference type="NCBI Taxonomy" id="1612149"/>
    <lineage>
        <taxon>Bacteria</taxon>
        <taxon>Pseudomonadati</taxon>
        <taxon>Bacteroidota</taxon>
        <taxon>Flavobacteriia</taxon>
        <taxon>Flavobacteriales</taxon>
        <taxon>Weeksellaceae</taxon>
        <taxon>Chryseobacterium group</taxon>
        <taxon>Chryseobacterium</taxon>
    </lineage>
</organism>
<gene>
    <name evidence="4" type="ORF">SAMN05216324_12131</name>
</gene>
<dbReference type="EMBL" id="FPKW01000021">
    <property type="protein sequence ID" value="SFZ96530.1"/>
    <property type="molecule type" value="Genomic_DNA"/>
</dbReference>
<proteinExistence type="predicted"/>
<evidence type="ECO:0000256" key="2">
    <source>
        <dbReference type="SAM" id="SignalP"/>
    </source>
</evidence>
<dbReference type="Proteomes" id="UP000182034">
    <property type="component" value="Unassembled WGS sequence"/>
</dbReference>
<dbReference type="AlphaFoldDB" id="A0A1K2IW86"/>
<feature type="domain" description="Secretion system C-terminal sorting" evidence="3">
    <location>
        <begin position="504"/>
        <end position="569"/>
    </location>
</feature>
<reference evidence="5" key="1">
    <citation type="submission" date="2016-10" db="EMBL/GenBank/DDBJ databases">
        <authorList>
            <person name="Varghese N."/>
            <person name="Submissions S."/>
        </authorList>
    </citation>
    <scope>NUCLEOTIDE SEQUENCE [LARGE SCALE GENOMIC DNA]</scope>
    <source>
        <strain evidence="5">SUR2</strain>
    </source>
</reference>
<name>A0A1K2IW86_9FLAO</name>
<evidence type="ECO:0000256" key="1">
    <source>
        <dbReference type="ARBA" id="ARBA00022729"/>
    </source>
</evidence>
<keyword evidence="5" id="KW-1185">Reference proteome</keyword>
<dbReference type="InterPro" id="IPR026444">
    <property type="entry name" value="Secre_tail"/>
</dbReference>
<feature type="chain" id="PRO_5012814805" evidence="2">
    <location>
        <begin position="19"/>
        <end position="571"/>
    </location>
</feature>
<evidence type="ECO:0000259" key="3">
    <source>
        <dbReference type="Pfam" id="PF18962"/>
    </source>
</evidence>
<accession>A0A1K2IW86</accession>
<evidence type="ECO:0000313" key="4">
    <source>
        <dbReference type="EMBL" id="SFZ96530.1"/>
    </source>
</evidence>
<dbReference type="NCBIfam" id="NF045639">
    <property type="entry name" value="GCX_COOH"/>
    <property type="match status" value="1"/>
</dbReference>
<keyword evidence="1 2" id="KW-0732">Signal</keyword>
<dbReference type="STRING" id="1612149.SAMN05216324_12131"/>
<dbReference type="RefSeq" id="WP_072412422.1">
    <property type="nucleotide sequence ID" value="NZ_FPKW01000021.1"/>
</dbReference>
<dbReference type="Pfam" id="PF18962">
    <property type="entry name" value="Por_Secre_tail"/>
    <property type="match status" value="1"/>
</dbReference>
<sequence length="571" mass="62899">MKKLYITFILALPLFLFSQGENDNWYFGAFAGVNFSGSNPVVLYDSQAVTNLASASVSDSSGKLLFYTNGLEVFNREHQLMPNGSGLNQECTYQISIVKHPTNPNLYYIISGGVVLSGTFKARYTVVDMSQGSLGSNGLPLGDVLANSTGLPMLDQSGNDFTTAKGVTVVPHANNSAYWVLIQDGTNLYSYLLDSNGLASIPVVSSLGAATAPFSFSHYAYIKASEKLSSCNKFSNYISVTTQDVNNNYNEARVYSFDNNTGHFTSDYYLVIANLAPVYTEFNKNSSILYAAALDYVKNDAPIYAIDLVNSTNTNLVYNNINQSQIPNQYFEGMQRNTKGDIYVKFGYNDYISKIINPDVYGGSSLDWANLYLLPGLARSFPQLVPNLSGNEGGGNCVSNITLQTPETNFIYTYQAGNTIITKDNYIIDKGRDITMKAGNYVNLLPGTDIKPGAKYLATIASCEIPCNPEVFEKRNVEKNNMFLDLRKKESKTNMMTNNNNIDVYPNPVSDVLNIKSNVKIEKVEIFDISGKKVNVVLNDNKIDVSNIPSGSYIIIVETKEGKTTKKFIKK</sequence>
<dbReference type="OrthoDB" id="9765926at2"/>